<dbReference type="Proteomes" id="UP000694251">
    <property type="component" value="Chromosome 12"/>
</dbReference>
<dbReference type="Pfam" id="PF00646">
    <property type="entry name" value="F-box"/>
    <property type="match status" value="1"/>
</dbReference>
<dbReference type="InterPro" id="IPR050942">
    <property type="entry name" value="F-box_BR-signaling"/>
</dbReference>
<dbReference type="EMBL" id="JAEFBJ010000012">
    <property type="protein sequence ID" value="KAG7546608.1"/>
    <property type="molecule type" value="Genomic_DNA"/>
</dbReference>
<dbReference type="AlphaFoldDB" id="A0A8T1YKT0"/>
<evidence type="ECO:0000259" key="1">
    <source>
        <dbReference type="SMART" id="SM00256"/>
    </source>
</evidence>
<dbReference type="PANTHER" id="PTHR44259:SF26">
    <property type="entry name" value="F-BOX FAMILY PROTEIN-LIKE PROTEIN"/>
    <property type="match status" value="1"/>
</dbReference>
<dbReference type="InterPro" id="IPR001810">
    <property type="entry name" value="F-box_dom"/>
</dbReference>
<sequence>MAMEKNYNPNSWSELPLDLLISVFELLSFANFQRAKSVCSSWYSASRQVLPKNHIHWLILFPRDNNNTNNNKNSCTLFNPEEKDKLYKPTQDFGEEFAKSFCSATHGSWLLMQDLSSDLYIVNLFTHERINLPPSGLLWKDYEASNAIYQTCRFKPYCSRKIRSPVFWIDEKTKDYVVLWGLRDWCVFYSKKGDTSWNQIPQTPDCLDMVYKDHKLYFLSKTGKVLKVEKLYRERPRAWSFRVFEVYSSRFLKKLERRINSLGDESMLLDQGITVIANDSDGFNRNSIYFSDRYQNNIDDIFIFNLETRKTELLHTFDSYESSVQFSEAQ</sequence>
<comment type="caution">
    <text evidence="2">The sequence shown here is derived from an EMBL/GenBank/DDBJ whole genome shotgun (WGS) entry which is preliminary data.</text>
</comment>
<evidence type="ECO:0000313" key="2">
    <source>
        <dbReference type="EMBL" id="KAG7546608.1"/>
    </source>
</evidence>
<evidence type="ECO:0000313" key="3">
    <source>
        <dbReference type="Proteomes" id="UP000694251"/>
    </source>
</evidence>
<dbReference type="PANTHER" id="PTHR44259">
    <property type="entry name" value="OS07G0183000 PROTEIN-RELATED"/>
    <property type="match status" value="1"/>
</dbReference>
<proteinExistence type="predicted"/>
<dbReference type="InterPro" id="IPR005174">
    <property type="entry name" value="KIB1-4_b-propeller"/>
</dbReference>
<gene>
    <name evidence="2" type="ORF">ISN44_As12g019450</name>
</gene>
<accession>A0A8T1YKT0</accession>
<organism evidence="2 3">
    <name type="scientific">Arabidopsis suecica</name>
    <name type="common">Swedish thale-cress</name>
    <name type="synonym">Cardaminopsis suecica</name>
    <dbReference type="NCBI Taxonomy" id="45249"/>
    <lineage>
        <taxon>Eukaryota</taxon>
        <taxon>Viridiplantae</taxon>
        <taxon>Streptophyta</taxon>
        <taxon>Embryophyta</taxon>
        <taxon>Tracheophyta</taxon>
        <taxon>Spermatophyta</taxon>
        <taxon>Magnoliopsida</taxon>
        <taxon>eudicotyledons</taxon>
        <taxon>Gunneridae</taxon>
        <taxon>Pentapetalae</taxon>
        <taxon>rosids</taxon>
        <taxon>malvids</taxon>
        <taxon>Brassicales</taxon>
        <taxon>Brassicaceae</taxon>
        <taxon>Camelineae</taxon>
        <taxon>Arabidopsis</taxon>
    </lineage>
</organism>
<feature type="domain" description="F-box" evidence="1">
    <location>
        <begin position="15"/>
        <end position="55"/>
    </location>
</feature>
<reference evidence="2 3" key="1">
    <citation type="submission" date="2020-12" db="EMBL/GenBank/DDBJ databases">
        <title>Concerted genomic and epigenomic changes stabilize Arabidopsis allopolyploids.</title>
        <authorList>
            <person name="Chen Z."/>
        </authorList>
    </citation>
    <scope>NUCLEOTIDE SEQUENCE [LARGE SCALE GENOMIC DNA]</scope>
    <source>
        <strain evidence="2">As9502</strain>
        <tissue evidence="2">Leaf</tissue>
    </source>
</reference>
<feature type="non-terminal residue" evidence="2">
    <location>
        <position position="1"/>
    </location>
</feature>
<dbReference type="OrthoDB" id="642536at2759"/>
<name>A0A8T1YKT0_ARASU</name>
<dbReference type="Pfam" id="PF03478">
    <property type="entry name" value="Beta-prop_KIB1-4"/>
    <property type="match status" value="1"/>
</dbReference>
<protein>
    <submittedName>
        <fullName evidence="2">F-box domain</fullName>
    </submittedName>
</protein>
<keyword evidence="3" id="KW-1185">Reference proteome</keyword>
<dbReference type="SMART" id="SM00256">
    <property type="entry name" value="FBOX"/>
    <property type="match status" value="1"/>
</dbReference>